<protein>
    <submittedName>
        <fullName evidence="1">Uncharacterized protein</fullName>
    </submittedName>
</protein>
<dbReference type="EMBL" id="CAJJDN010000085">
    <property type="protein sequence ID" value="CAD8105602.1"/>
    <property type="molecule type" value="Genomic_DNA"/>
</dbReference>
<comment type="caution">
    <text evidence="1">The sequence shown here is derived from an EMBL/GenBank/DDBJ whole genome shotgun (WGS) entry which is preliminary data.</text>
</comment>
<organism evidence="1 2">
    <name type="scientific">Paramecium sonneborni</name>
    <dbReference type="NCBI Taxonomy" id="65129"/>
    <lineage>
        <taxon>Eukaryota</taxon>
        <taxon>Sar</taxon>
        <taxon>Alveolata</taxon>
        <taxon>Ciliophora</taxon>
        <taxon>Intramacronucleata</taxon>
        <taxon>Oligohymenophorea</taxon>
        <taxon>Peniculida</taxon>
        <taxon>Parameciidae</taxon>
        <taxon>Paramecium</taxon>
    </lineage>
</organism>
<proteinExistence type="predicted"/>
<name>A0A8S1PRI4_9CILI</name>
<reference evidence="1" key="1">
    <citation type="submission" date="2021-01" db="EMBL/GenBank/DDBJ databases">
        <authorList>
            <consortium name="Genoscope - CEA"/>
            <person name="William W."/>
        </authorList>
    </citation>
    <scope>NUCLEOTIDE SEQUENCE</scope>
</reference>
<evidence type="ECO:0000313" key="1">
    <source>
        <dbReference type="EMBL" id="CAD8105602.1"/>
    </source>
</evidence>
<sequence>MVMYLTYSVNVNILIKNIKKEIDKMILFLLVVQKQALAKHLIRKKINYYQNKNYLKILK</sequence>
<accession>A0A8S1PRI4</accession>
<gene>
    <name evidence="1" type="ORF">PSON_ATCC_30995.1.T0850006</name>
</gene>
<dbReference type="AlphaFoldDB" id="A0A8S1PRI4"/>
<evidence type="ECO:0000313" key="2">
    <source>
        <dbReference type="Proteomes" id="UP000692954"/>
    </source>
</evidence>
<dbReference type="Proteomes" id="UP000692954">
    <property type="component" value="Unassembled WGS sequence"/>
</dbReference>
<keyword evidence="2" id="KW-1185">Reference proteome</keyword>